<dbReference type="Proteomes" id="UP000289216">
    <property type="component" value="Unassembled WGS sequence"/>
</dbReference>
<dbReference type="InterPro" id="IPR024498">
    <property type="entry name" value="DUF2786"/>
</dbReference>
<organism evidence="3 4">
    <name type="scientific">Fusobacterium necrophorum</name>
    <dbReference type="NCBI Taxonomy" id="859"/>
    <lineage>
        <taxon>Bacteria</taxon>
        <taxon>Fusobacteriati</taxon>
        <taxon>Fusobacteriota</taxon>
        <taxon>Fusobacteriia</taxon>
        <taxon>Fusobacteriales</taxon>
        <taxon>Fusobacteriaceae</taxon>
        <taxon>Fusobacterium</taxon>
    </lineage>
</organism>
<dbReference type="InterPro" id="IPR055592">
    <property type="entry name" value="DUF7168"/>
</dbReference>
<evidence type="ECO:0000259" key="2">
    <source>
        <dbReference type="Pfam" id="PF23771"/>
    </source>
</evidence>
<dbReference type="EMBL" id="SBAP01000020">
    <property type="protein sequence ID" value="RXZ68969.1"/>
    <property type="molecule type" value="Genomic_DNA"/>
</dbReference>
<dbReference type="AlphaFoldDB" id="A0A4Q2KVM0"/>
<evidence type="ECO:0000313" key="3">
    <source>
        <dbReference type="EMBL" id="RXZ68969.1"/>
    </source>
</evidence>
<proteinExistence type="predicted"/>
<protein>
    <submittedName>
        <fullName evidence="3">DUF2786 domain-containing protein</fullName>
    </submittedName>
</protein>
<dbReference type="Pfam" id="PF23771">
    <property type="entry name" value="DUF7168"/>
    <property type="match status" value="1"/>
</dbReference>
<reference evidence="3 4" key="1">
    <citation type="submission" date="2019-01" db="EMBL/GenBank/DDBJ databases">
        <title>Fusobacterium necrophorum Isolated From the Uterus of Dairy Cows.</title>
        <authorList>
            <person name="Francis A.M."/>
        </authorList>
    </citation>
    <scope>NUCLEOTIDE SEQUENCE [LARGE SCALE GENOMIC DNA]</scope>
    <source>
        <strain evidence="3 4">KG35</strain>
    </source>
</reference>
<sequence>MKNKLDILREKIKKLLRLSENNPNQEEAILAATKAQELITKYNIELGIWNENDNREITKKIVKLKKWKSWQIDLSGELSSNFRCFSAYNPSLKEIHFFGEIKDLIVLEEVFIFLFETGDFLANQKVYKFRKKFGSAVGIYKSFIQGFLFGIHEHMSLRTKALMIVPQKDVIDYYKKQKLRKSLRNNYLDKKAKNFDFESFVQGYKEGKEILERKKIGSEVRDEKI</sequence>
<dbReference type="RefSeq" id="WP_129491425.1">
    <property type="nucleotide sequence ID" value="NZ_SBAP01000020.1"/>
</dbReference>
<evidence type="ECO:0000313" key="4">
    <source>
        <dbReference type="Proteomes" id="UP000289216"/>
    </source>
</evidence>
<accession>A0A4Q2KVM0</accession>
<comment type="caution">
    <text evidence="3">The sequence shown here is derived from an EMBL/GenBank/DDBJ whole genome shotgun (WGS) entry which is preliminary data.</text>
</comment>
<dbReference type="Pfam" id="PF10979">
    <property type="entry name" value="DUF2786"/>
    <property type="match status" value="1"/>
</dbReference>
<evidence type="ECO:0000259" key="1">
    <source>
        <dbReference type="Pfam" id="PF10979"/>
    </source>
</evidence>
<name>A0A4Q2KVM0_9FUSO</name>
<gene>
    <name evidence="3" type="ORF">EPT53_08120</name>
</gene>
<feature type="domain" description="DUF2786" evidence="1">
    <location>
        <begin position="9"/>
        <end position="45"/>
    </location>
</feature>
<feature type="domain" description="DUF7168" evidence="2">
    <location>
        <begin position="55"/>
        <end position="181"/>
    </location>
</feature>